<name>B9X9M3_PEDPL</name>
<dbReference type="AlphaFoldDB" id="B9X9M3"/>
<keyword evidence="3" id="KW-0812">Transmembrane</keyword>
<sequence>MLKEIHPIVSGLEAADRSFQKEQGRGFLLRACSYLLGFILFCFLLDLFLQLTSGPRLVLLAVLAILFVGVLGWSFYVAKVRRNQLERTARLLETHDPNLGSKLINVLQLEAEAHNPKLNALTRQMAAQAVAGYATELRAVDFPRLAKSGRLAKDLRLAGIAGLAFVLILGLFYQVSTTEILRFADPLGDHPPYSFTQLAIVDPGDKGAQVVYNKNFIVKVKHGGHRPRELFLTYFPANHPEQAVTVPMFDKGNLGFYQEISRIKNDLVLFAHTGNKHSLSRQRKLNVLLTPKLERAFVQVTPPAYTGLKLEEKPFDFKNLKVLAGTKLRFRFQSNRPLREGTLELVKSPTEIQRLQMTKSGGNEIAATVDAHDSGRLRFSMVDVDGIGSEDPFEGSLTVTHDLAPEIQIVSPKQDCFVAMNFKTEALIEANDDYGLKMVRIHRALNQVYSAPKVITYDKIIRNARESVTFDFEKLGVKSGDVISFFAEAVDTAPEANLARSQTINLTVITEDEYNQFLREQNDISDIEGKYTDLLDQFHDQVEQQQKIGDAIGDLKKKLTHADEKQQQALQQSLDSLLAKQNELNQKLGKTADKMDQFVRQKPLYDIEAEFQNSLKQKAQDIRDSTAKNSQAAADVARRSSPAPGQRQMDQKMMEDFKKASDEQLARLGAAQEQAEKEVVQTIEDMSRMQDILKDFNHFTDLYQAQQALAEQTRAYNRANTSNREDQLALKNLAADEKQMADELKDLEQKLREDSKAAQKLFPKGAQSAKDLANKMNSARMNPLAQQATSSMLAAKGEEAFQSSDRLRSEMEKLFGECKAQGQQQGEEMDNYLKLQKKMGAGNSFAQMMQSHKLGNGKGQGQQGKQGRGAAGSSGYAVMQGPNMGVLGNESMISKSDARQSGGNGRSQEKQKLGSDNLSYEKPESTKDVKSVNRKSEAVTSETTVDEYGDIVDQYFKAITK</sequence>
<proteinExistence type="predicted"/>
<keyword evidence="1" id="KW-0175">Coiled coil</keyword>
<protein>
    <recommendedName>
        <fullName evidence="6">DUF4175 family protein</fullName>
    </recommendedName>
</protein>
<evidence type="ECO:0000256" key="1">
    <source>
        <dbReference type="SAM" id="Coils"/>
    </source>
</evidence>
<evidence type="ECO:0000313" key="5">
    <source>
        <dbReference type="Proteomes" id="UP000003688"/>
    </source>
</evidence>
<feature type="transmembrane region" description="Helical" evidence="3">
    <location>
        <begin position="57"/>
        <end position="78"/>
    </location>
</feature>
<feature type="transmembrane region" description="Helical" evidence="3">
    <location>
        <begin position="155"/>
        <end position="173"/>
    </location>
</feature>
<feature type="region of interest" description="Disordered" evidence="2">
    <location>
        <begin position="618"/>
        <end position="650"/>
    </location>
</feature>
<keyword evidence="5" id="KW-1185">Reference proteome</keyword>
<feature type="region of interest" description="Disordered" evidence="2">
    <location>
        <begin position="852"/>
        <end position="943"/>
    </location>
</feature>
<evidence type="ECO:0008006" key="6">
    <source>
        <dbReference type="Google" id="ProtNLM"/>
    </source>
</evidence>
<keyword evidence="3" id="KW-1133">Transmembrane helix</keyword>
<evidence type="ECO:0000313" key="4">
    <source>
        <dbReference type="EMBL" id="EEF63267.1"/>
    </source>
</evidence>
<evidence type="ECO:0000256" key="2">
    <source>
        <dbReference type="SAM" id="MobiDB-lite"/>
    </source>
</evidence>
<gene>
    <name evidence="4" type="ORF">Cflav_PD5902</name>
</gene>
<feature type="compositionally biased region" description="Basic and acidic residues" evidence="2">
    <location>
        <begin position="907"/>
        <end position="937"/>
    </location>
</feature>
<keyword evidence="3" id="KW-0472">Membrane</keyword>
<organism evidence="4 5">
    <name type="scientific">Pedosphaera parvula (strain Ellin514)</name>
    <dbReference type="NCBI Taxonomy" id="320771"/>
    <lineage>
        <taxon>Bacteria</taxon>
        <taxon>Pseudomonadati</taxon>
        <taxon>Verrucomicrobiota</taxon>
        <taxon>Pedosphaerae</taxon>
        <taxon>Pedosphaerales</taxon>
        <taxon>Pedosphaeraceae</taxon>
        <taxon>Pedosphaera</taxon>
    </lineage>
</organism>
<comment type="caution">
    <text evidence="4">The sequence shown here is derived from an EMBL/GenBank/DDBJ whole genome shotgun (WGS) entry which is preliminary data.</text>
</comment>
<dbReference type="STRING" id="320771.Cflav_PD5902"/>
<dbReference type="Proteomes" id="UP000003688">
    <property type="component" value="Unassembled WGS sequence"/>
</dbReference>
<feature type="transmembrane region" description="Helical" evidence="3">
    <location>
        <begin position="27"/>
        <end position="51"/>
    </location>
</feature>
<dbReference type="RefSeq" id="WP_007412574.1">
    <property type="nucleotide sequence ID" value="NZ_ABOX02000001.1"/>
</dbReference>
<accession>B9X9M3</accession>
<dbReference type="EMBL" id="ABOX02000001">
    <property type="protein sequence ID" value="EEF63267.1"/>
    <property type="molecule type" value="Genomic_DNA"/>
</dbReference>
<dbReference type="OrthoDB" id="200351at2"/>
<evidence type="ECO:0000256" key="3">
    <source>
        <dbReference type="SAM" id="Phobius"/>
    </source>
</evidence>
<feature type="coiled-coil region" evidence="1">
    <location>
        <begin position="730"/>
        <end position="761"/>
    </location>
</feature>
<reference evidence="4 5" key="1">
    <citation type="journal article" date="2011" name="J. Bacteriol.">
        <title>Genome sequence of 'Pedosphaera parvula' Ellin514, an aerobic Verrucomicrobial isolate from pasture soil.</title>
        <authorList>
            <person name="Kant R."/>
            <person name="van Passel M.W."/>
            <person name="Sangwan P."/>
            <person name="Palva A."/>
            <person name="Lucas S."/>
            <person name="Copeland A."/>
            <person name="Lapidus A."/>
            <person name="Glavina Del Rio T."/>
            <person name="Dalin E."/>
            <person name="Tice H."/>
            <person name="Bruce D."/>
            <person name="Goodwin L."/>
            <person name="Pitluck S."/>
            <person name="Chertkov O."/>
            <person name="Larimer F.W."/>
            <person name="Land M.L."/>
            <person name="Hauser L."/>
            <person name="Brettin T.S."/>
            <person name="Detter J.C."/>
            <person name="Han S."/>
            <person name="de Vos W.M."/>
            <person name="Janssen P.H."/>
            <person name="Smidt H."/>
        </authorList>
    </citation>
    <scope>NUCLEOTIDE SEQUENCE [LARGE SCALE GENOMIC DNA]</scope>
    <source>
        <strain evidence="4 5">Ellin514</strain>
    </source>
</reference>
<feature type="compositionally biased region" description="Gly residues" evidence="2">
    <location>
        <begin position="856"/>
        <end position="872"/>
    </location>
</feature>